<dbReference type="Proteomes" id="UP001221757">
    <property type="component" value="Unassembled WGS sequence"/>
</dbReference>
<sequence length="309" mass="33933">MHTLVPKAKFRYPPHFMCGIEARNTKVARYPVADNKYTGKTNLDCCPDLFEHADFWTFKFPGSEATVRSISIEGNASGSEVHTGVKHAIGIGSRSHDVNAIQGGEGGELAGGYMENYSEPGFWKDGYHLSLPDGMDMGALWSKFSTIFATSARENWLKLVAFMVRPYVRQDGKDGVRDGLNRTIENQEKGSTGRYGTVRDGTGRYGTVRDGTGRYGTVRDGTGRYGNRLTGTVKPSLTVTASSPTLWWCSKKLWERGSAELVPPLSSVFDNQQTSIPLSAFLADSCQHEAESSIQDQLLNRKSVAQSVV</sequence>
<protein>
    <submittedName>
        <fullName evidence="1">Uncharacterized protein</fullName>
    </submittedName>
</protein>
<accession>A0AAD7E1Q7</accession>
<reference evidence="1" key="1">
    <citation type="submission" date="2023-03" db="EMBL/GenBank/DDBJ databases">
        <title>Massive genome expansion in bonnet fungi (Mycena s.s.) driven by repeated elements and novel gene families across ecological guilds.</title>
        <authorList>
            <consortium name="Lawrence Berkeley National Laboratory"/>
            <person name="Harder C.B."/>
            <person name="Miyauchi S."/>
            <person name="Viragh M."/>
            <person name="Kuo A."/>
            <person name="Thoen E."/>
            <person name="Andreopoulos B."/>
            <person name="Lu D."/>
            <person name="Skrede I."/>
            <person name="Drula E."/>
            <person name="Henrissat B."/>
            <person name="Morin E."/>
            <person name="Kohler A."/>
            <person name="Barry K."/>
            <person name="LaButti K."/>
            <person name="Morin E."/>
            <person name="Salamov A."/>
            <person name="Lipzen A."/>
            <person name="Mereny Z."/>
            <person name="Hegedus B."/>
            <person name="Baldrian P."/>
            <person name="Stursova M."/>
            <person name="Weitz H."/>
            <person name="Taylor A."/>
            <person name="Grigoriev I.V."/>
            <person name="Nagy L.G."/>
            <person name="Martin F."/>
            <person name="Kauserud H."/>
        </authorList>
    </citation>
    <scope>NUCLEOTIDE SEQUENCE</scope>
    <source>
        <strain evidence="1">CBHHK067</strain>
    </source>
</reference>
<keyword evidence="2" id="KW-1185">Reference proteome</keyword>
<proteinExistence type="predicted"/>
<dbReference type="EMBL" id="JARKIE010000014">
    <property type="protein sequence ID" value="KAJ7702804.1"/>
    <property type="molecule type" value="Genomic_DNA"/>
</dbReference>
<name>A0AAD7E1Q7_MYCRO</name>
<comment type="caution">
    <text evidence="1">The sequence shown here is derived from an EMBL/GenBank/DDBJ whole genome shotgun (WGS) entry which is preliminary data.</text>
</comment>
<organism evidence="1 2">
    <name type="scientific">Mycena rosella</name>
    <name type="common">Pink bonnet</name>
    <name type="synonym">Agaricus rosellus</name>
    <dbReference type="NCBI Taxonomy" id="1033263"/>
    <lineage>
        <taxon>Eukaryota</taxon>
        <taxon>Fungi</taxon>
        <taxon>Dikarya</taxon>
        <taxon>Basidiomycota</taxon>
        <taxon>Agaricomycotina</taxon>
        <taxon>Agaricomycetes</taxon>
        <taxon>Agaricomycetidae</taxon>
        <taxon>Agaricales</taxon>
        <taxon>Marasmiineae</taxon>
        <taxon>Mycenaceae</taxon>
        <taxon>Mycena</taxon>
    </lineage>
</organism>
<gene>
    <name evidence="1" type="ORF">B0H17DRAFT_1127740</name>
</gene>
<dbReference type="AlphaFoldDB" id="A0AAD7E1Q7"/>
<evidence type="ECO:0000313" key="2">
    <source>
        <dbReference type="Proteomes" id="UP001221757"/>
    </source>
</evidence>
<evidence type="ECO:0000313" key="1">
    <source>
        <dbReference type="EMBL" id="KAJ7702804.1"/>
    </source>
</evidence>